<gene>
    <name evidence="2" type="ordered locus">Os03g0254400</name>
    <name evidence="2" type="ORF">OSNPB_030254400</name>
</gene>
<keyword evidence="4" id="KW-1267">Proteomics identification</keyword>
<dbReference type="Proteomes" id="UP000059680">
    <property type="component" value="Chromosome 3"/>
</dbReference>
<feature type="region of interest" description="Disordered" evidence="1">
    <location>
        <begin position="56"/>
        <end position="201"/>
    </location>
</feature>
<feature type="compositionally biased region" description="Basic residues" evidence="1">
    <location>
        <begin position="170"/>
        <end position="179"/>
    </location>
</feature>
<feature type="compositionally biased region" description="Low complexity" evidence="1">
    <location>
        <begin position="82"/>
        <end position="104"/>
    </location>
</feature>
<feature type="compositionally biased region" description="Low complexity" evidence="1">
    <location>
        <begin position="134"/>
        <end position="157"/>
    </location>
</feature>
<accession>A0A0P0VVJ7</accession>
<reference evidence="3" key="1">
    <citation type="journal article" date="2005" name="Nature">
        <title>The map-based sequence of the rice genome.</title>
        <authorList>
            <consortium name="International rice genome sequencing project (IRGSP)"/>
            <person name="Matsumoto T."/>
            <person name="Wu J."/>
            <person name="Kanamori H."/>
            <person name="Katayose Y."/>
            <person name="Fujisawa M."/>
            <person name="Namiki N."/>
            <person name="Mizuno H."/>
            <person name="Yamamoto K."/>
            <person name="Antonio B.A."/>
            <person name="Baba T."/>
            <person name="Sakata K."/>
            <person name="Nagamura Y."/>
            <person name="Aoki H."/>
            <person name="Arikawa K."/>
            <person name="Arita K."/>
            <person name="Bito T."/>
            <person name="Chiden Y."/>
            <person name="Fujitsuka N."/>
            <person name="Fukunaka R."/>
            <person name="Hamada M."/>
            <person name="Harada C."/>
            <person name="Hayashi A."/>
            <person name="Hijishita S."/>
            <person name="Honda M."/>
            <person name="Hosokawa S."/>
            <person name="Ichikawa Y."/>
            <person name="Idonuma A."/>
            <person name="Iijima M."/>
            <person name="Ikeda M."/>
            <person name="Ikeno M."/>
            <person name="Ito K."/>
            <person name="Ito S."/>
            <person name="Ito T."/>
            <person name="Ito Y."/>
            <person name="Ito Y."/>
            <person name="Iwabuchi A."/>
            <person name="Kamiya K."/>
            <person name="Karasawa W."/>
            <person name="Kurita K."/>
            <person name="Katagiri S."/>
            <person name="Kikuta A."/>
            <person name="Kobayashi H."/>
            <person name="Kobayashi N."/>
            <person name="Machita K."/>
            <person name="Maehara T."/>
            <person name="Masukawa M."/>
            <person name="Mizubayashi T."/>
            <person name="Mukai Y."/>
            <person name="Nagasaki H."/>
            <person name="Nagata Y."/>
            <person name="Naito S."/>
            <person name="Nakashima M."/>
            <person name="Nakama Y."/>
            <person name="Nakamichi Y."/>
            <person name="Nakamura M."/>
            <person name="Meguro A."/>
            <person name="Negishi M."/>
            <person name="Ohta I."/>
            <person name="Ohta T."/>
            <person name="Okamoto M."/>
            <person name="Ono N."/>
            <person name="Saji S."/>
            <person name="Sakaguchi M."/>
            <person name="Sakai K."/>
            <person name="Shibata M."/>
            <person name="Shimokawa T."/>
            <person name="Song J."/>
            <person name="Takazaki Y."/>
            <person name="Terasawa K."/>
            <person name="Tsugane M."/>
            <person name="Tsuji K."/>
            <person name="Ueda S."/>
            <person name="Waki K."/>
            <person name="Yamagata H."/>
            <person name="Yamamoto M."/>
            <person name="Yamamoto S."/>
            <person name="Yamane H."/>
            <person name="Yoshiki S."/>
            <person name="Yoshihara R."/>
            <person name="Yukawa K."/>
            <person name="Zhong H."/>
            <person name="Yano M."/>
            <person name="Yuan Q."/>
            <person name="Ouyang S."/>
            <person name="Liu J."/>
            <person name="Jones K.M."/>
            <person name="Gansberger K."/>
            <person name="Moffat K."/>
            <person name="Hill J."/>
            <person name="Bera J."/>
            <person name="Fadrosh D."/>
            <person name="Jin S."/>
            <person name="Johri S."/>
            <person name="Kim M."/>
            <person name="Overton L."/>
            <person name="Reardon M."/>
            <person name="Tsitrin T."/>
            <person name="Vuong H."/>
            <person name="Weaver B."/>
            <person name="Ciecko A."/>
            <person name="Tallon L."/>
            <person name="Jackson J."/>
            <person name="Pai G."/>
            <person name="Aken S.V."/>
            <person name="Utterback T."/>
            <person name="Reidmuller S."/>
            <person name="Feldblyum T."/>
            <person name="Hsiao J."/>
            <person name="Zismann V."/>
            <person name="Iobst S."/>
            <person name="de Vazeille A.R."/>
            <person name="Buell C.R."/>
            <person name="Ying K."/>
            <person name="Li Y."/>
            <person name="Lu T."/>
            <person name="Huang Y."/>
            <person name="Zhao Q."/>
            <person name="Feng Q."/>
            <person name="Zhang L."/>
            <person name="Zhu J."/>
            <person name="Weng Q."/>
            <person name="Mu J."/>
            <person name="Lu Y."/>
            <person name="Fan D."/>
            <person name="Liu Y."/>
            <person name="Guan J."/>
            <person name="Zhang Y."/>
            <person name="Yu S."/>
            <person name="Liu X."/>
            <person name="Zhang Y."/>
            <person name="Hong G."/>
            <person name="Han B."/>
            <person name="Choisne N."/>
            <person name="Demange N."/>
            <person name="Orjeda G."/>
            <person name="Samain S."/>
            <person name="Cattolico L."/>
            <person name="Pelletier E."/>
            <person name="Couloux A."/>
            <person name="Segurens B."/>
            <person name="Wincker P."/>
            <person name="D'Hont A."/>
            <person name="Scarpelli C."/>
            <person name="Weissenbach J."/>
            <person name="Salanoubat M."/>
            <person name="Quetier F."/>
            <person name="Yu Y."/>
            <person name="Kim H.R."/>
            <person name="Rambo T."/>
            <person name="Currie J."/>
            <person name="Collura K."/>
            <person name="Luo M."/>
            <person name="Yang T."/>
            <person name="Ammiraju J.S.S."/>
            <person name="Engler F."/>
            <person name="Soderlund C."/>
            <person name="Wing R.A."/>
            <person name="Palmer L.E."/>
            <person name="de la Bastide M."/>
            <person name="Spiegel L."/>
            <person name="Nascimento L."/>
            <person name="Zutavern T."/>
            <person name="O'Shaughnessy A."/>
            <person name="Dike S."/>
            <person name="Dedhia N."/>
            <person name="Preston R."/>
            <person name="Balija V."/>
            <person name="McCombie W.R."/>
            <person name="Chow T."/>
            <person name="Chen H."/>
            <person name="Chung M."/>
            <person name="Chen C."/>
            <person name="Shaw J."/>
            <person name="Wu H."/>
            <person name="Hsiao K."/>
            <person name="Chao Y."/>
            <person name="Chu M."/>
            <person name="Cheng C."/>
            <person name="Hour A."/>
            <person name="Lee P."/>
            <person name="Lin S."/>
            <person name="Lin Y."/>
            <person name="Liou J."/>
            <person name="Liu S."/>
            <person name="Hsing Y."/>
            <person name="Raghuvanshi S."/>
            <person name="Mohanty A."/>
            <person name="Bharti A.K."/>
            <person name="Gaur A."/>
            <person name="Gupta V."/>
            <person name="Kumar D."/>
            <person name="Ravi V."/>
            <person name="Vij S."/>
            <person name="Kapur A."/>
            <person name="Khurana P."/>
            <person name="Khurana P."/>
            <person name="Khurana J.P."/>
            <person name="Tyagi A.K."/>
            <person name="Gaikwad K."/>
            <person name="Singh A."/>
            <person name="Dalal V."/>
            <person name="Srivastava S."/>
            <person name="Dixit A."/>
            <person name="Pal A.K."/>
            <person name="Ghazi I.A."/>
            <person name="Yadav M."/>
            <person name="Pandit A."/>
            <person name="Bhargava A."/>
            <person name="Sureshbabu K."/>
            <person name="Batra K."/>
            <person name="Sharma T.R."/>
            <person name="Mohapatra T."/>
            <person name="Singh N.K."/>
            <person name="Messing J."/>
            <person name="Nelson A.B."/>
            <person name="Fuks G."/>
            <person name="Kavchok S."/>
            <person name="Keizer G."/>
            <person name="Linton E."/>
            <person name="Llaca V."/>
            <person name="Song R."/>
            <person name="Tanyolac B."/>
            <person name="Young S."/>
            <person name="Ho-Il K."/>
            <person name="Hahn J.H."/>
            <person name="Sangsakoo G."/>
            <person name="Vanavichit A."/>
            <person name="de Mattos Luiz.A.T."/>
            <person name="Zimmer P.D."/>
            <person name="Malone G."/>
            <person name="Dellagostin O."/>
            <person name="de Oliveira A.C."/>
            <person name="Bevan M."/>
            <person name="Bancroft I."/>
            <person name="Minx P."/>
            <person name="Cordum H."/>
            <person name="Wilson R."/>
            <person name="Cheng Z."/>
            <person name="Jin W."/>
            <person name="Jiang J."/>
            <person name="Leong S.A."/>
            <person name="Iwama H."/>
            <person name="Gojobori T."/>
            <person name="Itoh T."/>
            <person name="Niimura Y."/>
            <person name="Fujii Y."/>
            <person name="Habara T."/>
            <person name="Sakai H."/>
            <person name="Sato Y."/>
            <person name="Wilson G."/>
            <person name="Kumar K."/>
            <person name="McCouch S."/>
            <person name="Juretic N."/>
            <person name="Hoen D."/>
            <person name="Wright S."/>
            <person name="Bruskiewich R."/>
            <person name="Bureau T."/>
            <person name="Miyao A."/>
            <person name="Hirochika H."/>
            <person name="Nishikawa T."/>
            <person name="Kadowaki K."/>
            <person name="Sugiura M."/>
            <person name="Burr B."/>
            <person name="Sasaki T."/>
        </authorList>
    </citation>
    <scope>NUCLEOTIDE SEQUENCE [LARGE SCALE GENOMIC DNA]</scope>
    <source>
        <strain evidence="3">cv. Nipponbare</strain>
    </source>
</reference>
<feature type="compositionally biased region" description="Basic residues" evidence="1">
    <location>
        <begin position="190"/>
        <end position="201"/>
    </location>
</feature>
<protein>
    <submittedName>
        <fullName evidence="2">Os03g0254400 protein</fullName>
    </submittedName>
</protein>
<dbReference type="FunCoup" id="A0A0P0VVJ7">
    <property type="interactions" value="182"/>
</dbReference>
<dbReference type="AlphaFoldDB" id="A0A0P0VVJ7"/>
<sequence>MEEAEEMQVERMQEEVEGGGADTDKLSYEIFSILESKFLFGYTDPHQLWLPKAPAAQASAATAVPSGKAAQRGKVCAPPPQSRTCFTTSTSSRSCAASRTSSCSPSGDAPPVARGPRPTPTSDACAAGVPRIGRAPSRASPPTAPPTSSTTPWRAPSGSAARPTTCAFRRNGRACRRAGRTGSTTQPRRTCTRCSRRRTRC</sequence>
<feature type="region of interest" description="Disordered" evidence="1">
    <location>
        <begin position="1"/>
        <end position="20"/>
    </location>
</feature>
<feature type="compositionally biased region" description="Low complexity" evidence="1">
    <location>
        <begin position="180"/>
        <end position="189"/>
    </location>
</feature>
<dbReference type="STRING" id="39947.A0A0P0VVJ7"/>
<evidence type="ECO:0000313" key="3">
    <source>
        <dbReference type="Proteomes" id="UP000059680"/>
    </source>
</evidence>
<keyword evidence="3" id="KW-1185">Reference proteome</keyword>
<dbReference type="EMBL" id="AP014959">
    <property type="protein sequence ID" value="BAS83310.1"/>
    <property type="molecule type" value="Genomic_DNA"/>
</dbReference>
<reference evidence="2 3" key="3">
    <citation type="journal article" date="2013" name="Rice">
        <title>Improvement of the Oryza sativa Nipponbare reference genome using next generation sequence and optical map data.</title>
        <authorList>
            <person name="Kawahara Y."/>
            <person name="de la Bastide M."/>
            <person name="Hamilton J.P."/>
            <person name="Kanamori H."/>
            <person name="McCombie W.R."/>
            <person name="Ouyang S."/>
            <person name="Schwartz D.C."/>
            <person name="Tanaka T."/>
            <person name="Wu J."/>
            <person name="Zhou S."/>
            <person name="Childs K.L."/>
            <person name="Davidson R.M."/>
            <person name="Lin H."/>
            <person name="Quesada-Ocampo L."/>
            <person name="Vaillancourt B."/>
            <person name="Sakai H."/>
            <person name="Lee S.S."/>
            <person name="Kim J."/>
            <person name="Numa H."/>
            <person name="Itoh T."/>
            <person name="Buell C.R."/>
            <person name="Matsumoto T."/>
        </authorList>
    </citation>
    <scope>NUCLEOTIDE SEQUENCE [LARGE SCALE GENOMIC DNA]</scope>
    <source>
        <strain evidence="3">cv. Nipponbare</strain>
    </source>
</reference>
<evidence type="ECO:0000313" key="2">
    <source>
        <dbReference type="EMBL" id="BAS83310.1"/>
    </source>
</evidence>
<name>A0A0P0VVJ7_ORYSJ</name>
<dbReference type="InParanoid" id="A0A0P0VVJ7"/>
<dbReference type="PaxDb" id="39947-A0A0P0VVJ7"/>
<evidence type="ECO:0007829" key="4">
    <source>
        <dbReference type="ProteomicsDB" id="A0A0P0VVJ7"/>
    </source>
</evidence>
<organism evidence="2 3">
    <name type="scientific">Oryza sativa subsp. japonica</name>
    <name type="common">Rice</name>
    <dbReference type="NCBI Taxonomy" id="39947"/>
    <lineage>
        <taxon>Eukaryota</taxon>
        <taxon>Viridiplantae</taxon>
        <taxon>Streptophyta</taxon>
        <taxon>Embryophyta</taxon>
        <taxon>Tracheophyta</taxon>
        <taxon>Spermatophyta</taxon>
        <taxon>Magnoliopsida</taxon>
        <taxon>Liliopsida</taxon>
        <taxon>Poales</taxon>
        <taxon>Poaceae</taxon>
        <taxon>BOP clade</taxon>
        <taxon>Oryzoideae</taxon>
        <taxon>Oryzeae</taxon>
        <taxon>Oryzinae</taxon>
        <taxon>Oryza</taxon>
        <taxon>Oryza sativa</taxon>
    </lineage>
</organism>
<dbReference type="eggNOG" id="KOG0513">
    <property type="taxonomic scope" value="Eukaryota"/>
</dbReference>
<dbReference type="Gramene" id="Os03t0254400-02">
    <property type="protein sequence ID" value="Os03t0254400-02"/>
    <property type="gene ID" value="Os03g0254400"/>
</dbReference>
<proteinExistence type="evidence at protein level"/>
<dbReference type="ExpressionAtlas" id="A0A0P0VVJ7">
    <property type="expression patterns" value="baseline and differential"/>
</dbReference>
<reference evidence="2 3" key="2">
    <citation type="journal article" date="2013" name="Plant Cell Physiol.">
        <title>Rice Annotation Project Database (RAP-DB): an integrative and interactive database for rice genomics.</title>
        <authorList>
            <person name="Sakai H."/>
            <person name="Lee S.S."/>
            <person name="Tanaka T."/>
            <person name="Numa H."/>
            <person name="Kim J."/>
            <person name="Kawahara Y."/>
            <person name="Wakimoto H."/>
            <person name="Yang C.C."/>
            <person name="Iwamoto M."/>
            <person name="Abe T."/>
            <person name="Yamada Y."/>
            <person name="Muto A."/>
            <person name="Inokuchi H."/>
            <person name="Ikemura T."/>
            <person name="Matsumoto T."/>
            <person name="Sasaki T."/>
            <person name="Itoh T."/>
        </authorList>
    </citation>
    <scope>NUCLEOTIDE SEQUENCE [LARGE SCALE GENOMIC DNA]</scope>
    <source>
        <strain evidence="3">cv. Nipponbare</strain>
    </source>
</reference>
<evidence type="ECO:0000256" key="1">
    <source>
        <dbReference type="SAM" id="MobiDB-lite"/>
    </source>
</evidence>
<dbReference type="OMA" id="PTTCAFR"/>